<dbReference type="InterPro" id="IPR018289">
    <property type="entry name" value="MULE_transposase_dom"/>
</dbReference>
<dbReference type="AlphaFoldDB" id="A0A9P0ZF49"/>
<feature type="region of interest" description="Disordered" evidence="2">
    <location>
        <begin position="710"/>
        <end position="732"/>
    </location>
</feature>
<dbReference type="Proteomes" id="UP001152484">
    <property type="component" value="Unassembled WGS sequence"/>
</dbReference>
<comment type="caution">
    <text evidence="4">The sequence shown here is derived from an EMBL/GenBank/DDBJ whole genome shotgun (WGS) entry which is preliminary data.</text>
</comment>
<evidence type="ECO:0000313" key="4">
    <source>
        <dbReference type="EMBL" id="CAH9097750.1"/>
    </source>
</evidence>
<gene>
    <name evidence="4" type="ORF">CEURO_LOCUS13983</name>
</gene>
<dbReference type="Pfam" id="PF04434">
    <property type="entry name" value="SWIM"/>
    <property type="match status" value="1"/>
</dbReference>
<name>A0A9P0ZF49_CUSEU</name>
<evidence type="ECO:0000313" key="5">
    <source>
        <dbReference type="Proteomes" id="UP001152484"/>
    </source>
</evidence>
<keyword evidence="1" id="KW-0862">Zinc</keyword>
<dbReference type="EMBL" id="CAMAPE010000035">
    <property type="protein sequence ID" value="CAH9097750.1"/>
    <property type="molecule type" value="Genomic_DNA"/>
</dbReference>
<evidence type="ECO:0000259" key="3">
    <source>
        <dbReference type="PROSITE" id="PS50966"/>
    </source>
</evidence>
<keyword evidence="5" id="KW-1185">Reference proteome</keyword>
<accession>A0A9P0ZF49</accession>
<proteinExistence type="predicted"/>
<dbReference type="InterPro" id="IPR004330">
    <property type="entry name" value="FAR1_DNA_bnd_dom"/>
</dbReference>
<protein>
    <recommendedName>
        <fullName evidence="3">SWIM-type domain-containing protein</fullName>
    </recommendedName>
</protein>
<evidence type="ECO:0000256" key="1">
    <source>
        <dbReference type="PROSITE-ProRule" id="PRU00325"/>
    </source>
</evidence>
<sequence>MESDQSCGFEISPGGSKYWIPECSPEKKPLVGMIFVNLDVAFKFYKDYAAELGFTIRHHTSKKARDGHILMKYIVCSRAGFKNNACPPVSDTNVAGSEGCPTNRKRVSNRTDTNVAGSEGCPSNRKRVSNRIGCKAMLTLKYSGFKGYSVFAFEQRHNHSMCSELSKQFLKVNRNLDLGHQKFVLNCFRANIGTMKSYRLYKETVGGYSNIGATAVDFKNFKRDLMAYIAGVDAQIVIDKLFRKQEVSSAFFFDCDVNDSDQLTRLFWADPICRKNYAFFGDVVSFDATYGTNRYNMVFGPFTGVDNHRKCVTFGAGLLLKEDVESYVWLFTCFINAMGRQPTCIITDQDPAMRIAIEKVFTSSKHRYCMWHIMSKVTQKVGPVLSKNETFMSSLNSIVWSHYLEPSQFEEKWISLMNEYELTKRDWFVHMFELRYWWIPSYFRDLFMAGLLRTTSRSESENSFFREFTNPHFSLIEFLMQFESAMDAQRHAQDKLNSESESYLPVLKTPLSMEKAASDVFTLAVFYDIQSELCSACFSCRVLHVHGVDGDFEYEISDDRNLVFRVDLSMSNMKAVCSCRYYERIGMVCRHIFFVLKDLKLERIPNHLVNSRWCKKGLVKPLTEISDSVLEHTSLLEDNKMSVNTLWSDIYACMALVENNPNYLKQFSGIIKQQKQILLSLHEGVGQCSTKNSLIESFYGSGVPSEVTVHPPHQAKNKGSGRRLRSSKEVSMEESQCPKRLCRSCNEMGHHDSRNCPLNK</sequence>
<dbReference type="PANTHER" id="PTHR47718">
    <property type="entry name" value="OS01G0519700 PROTEIN"/>
    <property type="match status" value="1"/>
</dbReference>
<keyword evidence="1" id="KW-0479">Metal-binding</keyword>
<feature type="compositionally biased region" description="Basic residues" evidence="2">
    <location>
        <begin position="713"/>
        <end position="725"/>
    </location>
</feature>
<evidence type="ECO:0000256" key="2">
    <source>
        <dbReference type="SAM" id="MobiDB-lite"/>
    </source>
</evidence>
<dbReference type="GO" id="GO:0008270">
    <property type="term" value="F:zinc ion binding"/>
    <property type="evidence" value="ECO:0007669"/>
    <property type="project" value="UniProtKB-KW"/>
</dbReference>
<feature type="domain" description="SWIM-type" evidence="3">
    <location>
        <begin position="564"/>
        <end position="600"/>
    </location>
</feature>
<dbReference type="PROSITE" id="PS50966">
    <property type="entry name" value="ZF_SWIM"/>
    <property type="match status" value="1"/>
</dbReference>
<dbReference type="OrthoDB" id="1617374at2759"/>
<keyword evidence="1" id="KW-0863">Zinc-finger</keyword>
<dbReference type="Pfam" id="PF10551">
    <property type="entry name" value="MULE"/>
    <property type="match status" value="1"/>
</dbReference>
<dbReference type="Pfam" id="PF03101">
    <property type="entry name" value="FAR1"/>
    <property type="match status" value="1"/>
</dbReference>
<organism evidence="4 5">
    <name type="scientific">Cuscuta europaea</name>
    <name type="common">European dodder</name>
    <dbReference type="NCBI Taxonomy" id="41803"/>
    <lineage>
        <taxon>Eukaryota</taxon>
        <taxon>Viridiplantae</taxon>
        <taxon>Streptophyta</taxon>
        <taxon>Embryophyta</taxon>
        <taxon>Tracheophyta</taxon>
        <taxon>Spermatophyta</taxon>
        <taxon>Magnoliopsida</taxon>
        <taxon>eudicotyledons</taxon>
        <taxon>Gunneridae</taxon>
        <taxon>Pentapetalae</taxon>
        <taxon>asterids</taxon>
        <taxon>lamiids</taxon>
        <taxon>Solanales</taxon>
        <taxon>Convolvulaceae</taxon>
        <taxon>Cuscuteae</taxon>
        <taxon>Cuscuta</taxon>
        <taxon>Cuscuta subgen. Cuscuta</taxon>
    </lineage>
</organism>
<dbReference type="InterPro" id="IPR007527">
    <property type="entry name" value="Znf_SWIM"/>
</dbReference>
<dbReference type="PANTHER" id="PTHR47718:SF18">
    <property type="entry name" value="PROTEIN FAR1-RELATED SEQUENCE 5-LIKE"/>
    <property type="match status" value="1"/>
</dbReference>
<feature type="region of interest" description="Disordered" evidence="2">
    <location>
        <begin position="97"/>
        <end position="121"/>
    </location>
</feature>
<reference evidence="4" key="1">
    <citation type="submission" date="2022-07" db="EMBL/GenBank/DDBJ databases">
        <authorList>
            <person name="Macas J."/>
            <person name="Novak P."/>
            <person name="Neumann P."/>
        </authorList>
    </citation>
    <scope>NUCLEOTIDE SEQUENCE</scope>
</reference>